<name>A0A2M7MG71_9BACT</name>
<gene>
    <name evidence="2" type="ORF">COZ26_03680</name>
</gene>
<feature type="region of interest" description="Disordered" evidence="1">
    <location>
        <begin position="31"/>
        <end position="53"/>
    </location>
</feature>
<proteinExistence type="predicted"/>
<evidence type="ECO:0000313" key="3">
    <source>
        <dbReference type="Proteomes" id="UP000230658"/>
    </source>
</evidence>
<dbReference type="Proteomes" id="UP000230658">
    <property type="component" value="Unassembled WGS sequence"/>
</dbReference>
<organism evidence="2 3">
    <name type="scientific">Candidatus Kuenenbacteria bacterium CG_4_10_14_3_um_filter_39_14</name>
    <dbReference type="NCBI Taxonomy" id="1974614"/>
    <lineage>
        <taxon>Bacteria</taxon>
        <taxon>Candidatus Kueneniibacteriota</taxon>
    </lineage>
</organism>
<accession>A0A2M7MG71</accession>
<dbReference type="EMBL" id="PFJV01000090">
    <property type="protein sequence ID" value="PIX92090.1"/>
    <property type="molecule type" value="Genomic_DNA"/>
</dbReference>
<dbReference type="AlphaFoldDB" id="A0A2M7MG71"/>
<evidence type="ECO:0000256" key="1">
    <source>
        <dbReference type="SAM" id="MobiDB-lite"/>
    </source>
</evidence>
<sequence>MRLKKSLPRSVPLWRDYYWGEQISPKICRADGRAKTRPPFRPPHLSASGGEATLSDLPAGRQVGRFSAYAFSFERTSKFFPAYRQAGLAANSFLIIQILKSF</sequence>
<protein>
    <submittedName>
        <fullName evidence="2">Uncharacterized protein</fullName>
    </submittedName>
</protein>
<evidence type="ECO:0000313" key="2">
    <source>
        <dbReference type="EMBL" id="PIX92090.1"/>
    </source>
</evidence>
<reference evidence="3" key="1">
    <citation type="submission" date="2017-09" db="EMBL/GenBank/DDBJ databases">
        <title>Depth-based differentiation of microbial function through sediment-hosted aquifers and enrichment of novel symbionts in the deep terrestrial subsurface.</title>
        <authorList>
            <person name="Probst A.J."/>
            <person name="Ladd B."/>
            <person name="Jarett J.K."/>
            <person name="Geller-Mcgrath D.E."/>
            <person name="Sieber C.M.K."/>
            <person name="Emerson J.B."/>
            <person name="Anantharaman K."/>
            <person name="Thomas B.C."/>
            <person name="Malmstrom R."/>
            <person name="Stieglmeier M."/>
            <person name="Klingl A."/>
            <person name="Woyke T."/>
            <person name="Ryan C.M."/>
            <person name="Banfield J.F."/>
        </authorList>
    </citation>
    <scope>NUCLEOTIDE SEQUENCE [LARGE SCALE GENOMIC DNA]</scope>
</reference>
<comment type="caution">
    <text evidence="2">The sequence shown here is derived from an EMBL/GenBank/DDBJ whole genome shotgun (WGS) entry which is preliminary data.</text>
</comment>